<sequence>MHKSKIRVYSTSQLLFIFVQFLSPALAVPCYVGTSTTTKSDTTSGPEQCSVTERIPSSTAGSVTSSHTAKTTAPSPIGAPTPIFSLEKNDNADLSVPIKLNSTTPLLNPKNPINPLNLTTPFPPAPAQTTRRVSTAPADST</sequence>
<keyword evidence="2" id="KW-0732">Signal</keyword>
<dbReference type="GeneID" id="93588168"/>
<dbReference type="VEuPathDB" id="FungiDB:DFL_005857"/>
<feature type="compositionally biased region" description="Polar residues" evidence="1">
    <location>
        <begin position="45"/>
        <end position="74"/>
    </location>
</feature>
<evidence type="ECO:0000313" key="4">
    <source>
        <dbReference type="Proteomes" id="UP000283090"/>
    </source>
</evidence>
<comment type="caution">
    <text evidence="3">The sequence shown here is derived from an EMBL/GenBank/DDBJ whole genome shotgun (WGS) entry which is preliminary data.</text>
</comment>
<feature type="compositionally biased region" description="Low complexity" evidence="1">
    <location>
        <begin position="103"/>
        <end position="120"/>
    </location>
</feature>
<protein>
    <submittedName>
        <fullName evidence="3">Uncharacterized protein</fullName>
    </submittedName>
</protein>
<keyword evidence="4" id="KW-1185">Reference proteome</keyword>
<evidence type="ECO:0000256" key="1">
    <source>
        <dbReference type="SAM" id="MobiDB-lite"/>
    </source>
</evidence>
<dbReference type="RefSeq" id="XP_067489633.1">
    <property type="nucleotide sequence ID" value="XM_067635177.1"/>
</dbReference>
<evidence type="ECO:0000313" key="3">
    <source>
        <dbReference type="EMBL" id="RVD84089.1"/>
    </source>
</evidence>
<feature type="compositionally biased region" description="Low complexity" evidence="1">
    <location>
        <begin position="35"/>
        <end position="44"/>
    </location>
</feature>
<gene>
    <name evidence="3" type="ORF">DFL_005857</name>
</gene>
<proteinExistence type="predicted"/>
<feature type="region of interest" description="Disordered" evidence="1">
    <location>
        <begin position="102"/>
        <end position="141"/>
    </location>
</feature>
<name>A0A436ZZ18_ARTFL</name>
<organism evidence="3 4">
    <name type="scientific">Arthrobotrys flagrans</name>
    <name type="common">Nematode-trapping fungus</name>
    <name type="synonym">Trichothecium flagrans</name>
    <dbReference type="NCBI Taxonomy" id="97331"/>
    <lineage>
        <taxon>Eukaryota</taxon>
        <taxon>Fungi</taxon>
        <taxon>Dikarya</taxon>
        <taxon>Ascomycota</taxon>
        <taxon>Pezizomycotina</taxon>
        <taxon>Orbiliomycetes</taxon>
        <taxon>Orbiliales</taxon>
        <taxon>Orbiliaceae</taxon>
        <taxon>Arthrobotrys</taxon>
    </lineage>
</organism>
<evidence type="ECO:0000256" key="2">
    <source>
        <dbReference type="SAM" id="SignalP"/>
    </source>
</evidence>
<dbReference type="Proteomes" id="UP000283090">
    <property type="component" value="Unassembled WGS sequence"/>
</dbReference>
<accession>A0A436ZZ18</accession>
<feature type="region of interest" description="Disordered" evidence="1">
    <location>
        <begin position="35"/>
        <end position="84"/>
    </location>
</feature>
<feature type="signal peptide" evidence="2">
    <location>
        <begin position="1"/>
        <end position="27"/>
    </location>
</feature>
<feature type="compositionally biased region" description="Polar residues" evidence="1">
    <location>
        <begin position="131"/>
        <end position="141"/>
    </location>
</feature>
<dbReference type="EMBL" id="SAEB01000007">
    <property type="protein sequence ID" value="RVD84089.1"/>
    <property type="molecule type" value="Genomic_DNA"/>
</dbReference>
<dbReference type="AlphaFoldDB" id="A0A436ZZ18"/>
<feature type="chain" id="PRO_5019104892" evidence="2">
    <location>
        <begin position="28"/>
        <end position="141"/>
    </location>
</feature>
<reference evidence="3 4" key="1">
    <citation type="submission" date="2019-01" db="EMBL/GenBank/DDBJ databases">
        <title>Intercellular communication is required for trap formation in the nematode-trapping fungus Duddingtonia flagrans.</title>
        <authorList>
            <person name="Youssar L."/>
            <person name="Wernet V."/>
            <person name="Hensel N."/>
            <person name="Hildebrandt H.-G."/>
            <person name="Fischer R."/>
        </authorList>
    </citation>
    <scope>NUCLEOTIDE SEQUENCE [LARGE SCALE GENOMIC DNA]</scope>
    <source>
        <strain evidence="3 4">CBS H-5679</strain>
    </source>
</reference>